<dbReference type="GO" id="GO:0016740">
    <property type="term" value="F:transferase activity"/>
    <property type="evidence" value="ECO:0007669"/>
    <property type="project" value="UniProtKB-KW"/>
</dbReference>
<keyword evidence="2" id="KW-0660">Purine salvage</keyword>
<evidence type="ECO:0008006" key="4">
    <source>
        <dbReference type="Google" id="ProtNLM"/>
    </source>
</evidence>
<evidence type="ECO:0000313" key="3">
    <source>
        <dbReference type="EMBL" id="HGV66980.1"/>
    </source>
</evidence>
<comment type="caution">
    <text evidence="3">The sequence shown here is derived from an EMBL/GenBank/DDBJ whole genome shotgun (WGS) entry which is preliminary data.</text>
</comment>
<dbReference type="PANTHER" id="PTHR43864:SF1">
    <property type="entry name" value="XANTHINE PHOSPHORIBOSYLTRANSFERASE"/>
    <property type="match status" value="1"/>
</dbReference>
<dbReference type="GO" id="GO:0006166">
    <property type="term" value="P:purine ribonucleoside salvage"/>
    <property type="evidence" value="ECO:0007669"/>
    <property type="project" value="UniProtKB-KW"/>
</dbReference>
<gene>
    <name evidence="3" type="ORF">ENV02_04105</name>
</gene>
<dbReference type="SUPFAM" id="SSF53271">
    <property type="entry name" value="PRTase-like"/>
    <property type="match status" value="1"/>
</dbReference>
<dbReference type="AlphaFoldDB" id="A0A7J3QF03"/>
<accession>A0A7J3QF03</accession>
<dbReference type="EMBL" id="DTET01000213">
    <property type="protein sequence ID" value="HGV66980.1"/>
    <property type="molecule type" value="Genomic_DNA"/>
</dbReference>
<name>A0A7J3QF03_9CREN</name>
<proteinExistence type="predicted"/>
<evidence type="ECO:0000256" key="1">
    <source>
        <dbReference type="ARBA" id="ARBA00022679"/>
    </source>
</evidence>
<dbReference type="Gene3D" id="3.40.50.2020">
    <property type="match status" value="1"/>
</dbReference>
<protein>
    <recommendedName>
        <fullName evidence="4">Phosphoribosyltransferase domain-containing protein</fullName>
    </recommendedName>
</protein>
<organism evidence="3">
    <name type="scientific">Ignisphaera aggregans</name>
    <dbReference type="NCBI Taxonomy" id="334771"/>
    <lineage>
        <taxon>Archaea</taxon>
        <taxon>Thermoproteota</taxon>
        <taxon>Thermoprotei</taxon>
        <taxon>Desulfurococcales</taxon>
        <taxon>Desulfurococcaceae</taxon>
        <taxon>Ignisphaera</taxon>
    </lineage>
</organism>
<dbReference type="InterPro" id="IPR029057">
    <property type="entry name" value="PRTase-like"/>
</dbReference>
<dbReference type="InterPro" id="IPR050118">
    <property type="entry name" value="Pur/Pyrimidine_PRTase"/>
</dbReference>
<dbReference type="PANTHER" id="PTHR43864">
    <property type="entry name" value="HYPOXANTHINE/GUANINE PHOSPHORIBOSYLTRANSFERASE"/>
    <property type="match status" value="1"/>
</dbReference>
<keyword evidence="1" id="KW-0808">Transferase</keyword>
<evidence type="ECO:0000256" key="2">
    <source>
        <dbReference type="ARBA" id="ARBA00022726"/>
    </source>
</evidence>
<reference evidence="3" key="1">
    <citation type="journal article" date="2020" name="mSystems">
        <title>Genome- and Community-Level Interaction Insights into Carbon Utilization and Element Cycling Functions of Hydrothermarchaeota in Hydrothermal Sediment.</title>
        <authorList>
            <person name="Zhou Z."/>
            <person name="Liu Y."/>
            <person name="Xu W."/>
            <person name="Pan J."/>
            <person name="Luo Z.H."/>
            <person name="Li M."/>
        </authorList>
    </citation>
    <scope>NUCLEOTIDE SEQUENCE [LARGE SCALE GENOMIC DNA]</scope>
    <source>
        <strain evidence="3">SpSt-721</strain>
    </source>
</reference>
<sequence length="238" mass="27854">MSGSRITRKSEKIRILKILRALNFFYSLRDLEEILNVPFQSLWKYVNFIGVPSDEVANEILEKLSKLKIIENTLNDVAKSNSNNYYNLIRNTGFIELFVLVIEDKLRKLDLDIDFVFSLSEEGISIATSLAQELGTEMCFPLMNRNITEDAAKILWYYSYSERRYKYMLIPRECIHRDKKLYMVDLFVDDVEKIKSIMSLMDANNVEVIGLSTVYICRECLNVLENINMAVLFYLYVV</sequence>